<name>A0ABD0WLA1_UMBPY</name>
<evidence type="ECO:0000313" key="2">
    <source>
        <dbReference type="EMBL" id="KAL0963358.1"/>
    </source>
</evidence>
<dbReference type="EMBL" id="JAGEUA010000010">
    <property type="protein sequence ID" value="KAL0963358.1"/>
    <property type="molecule type" value="Genomic_DNA"/>
</dbReference>
<proteinExistence type="predicted"/>
<reference evidence="2 3" key="1">
    <citation type="submission" date="2024-06" db="EMBL/GenBank/DDBJ databases">
        <authorList>
            <person name="Pan Q."/>
            <person name="Wen M."/>
            <person name="Jouanno E."/>
            <person name="Zahm M."/>
            <person name="Klopp C."/>
            <person name="Cabau C."/>
            <person name="Louis A."/>
            <person name="Berthelot C."/>
            <person name="Parey E."/>
            <person name="Roest Crollius H."/>
            <person name="Montfort J."/>
            <person name="Robinson-Rechavi M."/>
            <person name="Bouchez O."/>
            <person name="Lampietro C."/>
            <person name="Lopez Roques C."/>
            <person name="Donnadieu C."/>
            <person name="Postlethwait J."/>
            <person name="Bobe J."/>
            <person name="Verreycken H."/>
            <person name="Guiguen Y."/>
        </authorList>
    </citation>
    <scope>NUCLEOTIDE SEQUENCE [LARGE SCALE GENOMIC DNA]</scope>
    <source>
        <strain evidence="2">Up_M1</strain>
        <tissue evidence="2">Testis</tissue>
    </source>
</reference>
<keyword evidence="3" id="KW-1185">Reference proteome</keyword>
<protein>
    <submittedName>
        <fullName evidence="2">Uncharacterized protein</fullName>
    </submittedName>
</protein>
<sequence length="97" mass="11373">MDIMYYIFKFLKPNNSYQRQYLHCNIFKQQAQIVFFPGRAKHVLVHPKRHPIHSVVHYCGPEPCGSYTTFCSREPFGTHEHSLPELSPKLSMLPDNP</sequence>
<organism evidence="2 3">
    <name type="scientific">Umbra pygmaea</name>
    <name type="common">Eastern mudminnow</name>
    <dbReference type="NCBI Taxonomy" id="75934"/>
    <lineage>
        <taxon>Eukaryota</taxon>
        <taxon>Metazoa</taxon>
        <taxon>Chordata</taxon>
        <taxon>Craniata</taxon>
        <taxon>Vertebrata</taxon>
        <taxon>Euteleostomi</taxon>
        <taxon>Actinopterygii</taxon>
        <taxon>Neopterygii</taxon>
        <taxon>Teleostei</taxon>
        <taxon>Protacanthopterygii</taxon>
        <taxon>Esociformes</taxon>
        <taxon>Umbridae</taxon>
        <taxon>Umbra</taxon>
    </lineage>
</organism>
<dbReference type="Proteomes" id="UP001557470">
    <property type="component" value="Unassembled WGS sequence"/>
</dbReference>
<accession>A0ABD0WLA1</accession>
<feature type="region of interest" description="Disordered" evidence="1">
    <location>
        <begin position="78"/>
        <end position="97"/>
    </location>
</feature>
<gene>
    <name evidence="2" type="ORF">UPYG_G00305300</name>
</gene>
<evidence type="ECO:0000313" key="3">
    <source>
        <dbReference type="Proteomes" id="UP001557470"/>
    </source>
</evidence>
<evidence type="ECO:0000256" key="1">
    <source>
        <dbReference type="SAM" id="MobiDB-lite"/>
    </source>
</evidence>
<comment type="caution">
    <text evidence="2">The sequence shown here is derived from an EMBL/GenBank/DDBJ whole genome shotgun (WGS) entry which is preliminary data.</text>
</comment>
<dbReference type="AlphaFoldDB" id="A0ABD0WLA1"/>